<accession>A0A9P4N815</accession>
<sequence length="124" mass="14146">MLAVLSDVCICPSHYTNPKTPKKKNFSASLHVYIPLRYAYNILIIINPSSNPASELRFSFHQASLNDLEGKYKAISYTWGKIELESPLYCPDNTIVQITKNVDCALRRLCNKSDQHFFGQMQFA</sequence>
<gene>
    <name evidence="1" type="ORF">CC78DRAFT_270241</name>
</gene>
<keyword evidence="2" id="KW-1185">Reference proteome</keyword>
<evidence type="ECO:0000313" key="2">
    <source>
        <dbReference type="Proteomes" id="UP000800093"/>
    </source>
</evidence>
<comment type="caution">
    <text evidence="1">The sequence shown here is derived from an EMBL/GenBank/DDBJ whole genome shotgun (WGS) entry which is preliminary data.</text>
</comment>
<evidence type="ECO:0008006" key="3">
    <source>
        <dbReference type="Google" id="ProtNLM"/>
    </source>
</evidence>
<reference evidence="2" key="1">
    <citation type="journal article" date="2020" name="Stud. Mycol.">
        <title>101 Dothideomycetes genomes: A test case for predicting lifestyles and emergence of pathogens.</title>
        <authorList>
            <person name="Haridas S."/>
            <person name="Albert R."/>
            <person name="Binder M."/>
            <person name="Bloem J."/>
            <person name="LaButti K."/>
            <person name="Salamov A."/>
            <person name="Andreopoulos B."/>
            <person name="Baker S."/>
            <person name="Barry K."/>
            <person name="Bills G."/>
            <person name="Bluhm B."/>
            <person name="Cannon C."/>
            <person name="Castanera R."/>
            <person name="Culley D."/>
            <person name="Daum C."/>
            <person name="Ezra D."/>
            <person name="Gonzalez J."/>
            <person name="Henrissat B."/>
            <person name="Kuo A."/>
            <person name="Liang C."/>
            <person name="Lipzen A."/>
            <person name="Lutzoni F."/>
            <person name="Magnuson J."/>
            <person name="Mondo S."/>
            <person name="Nolan M."/>
            <person name="Ohm R."/>
            <person name="Pangilinan J."/>
            <person name="Park H.-J."/>
            <person name="Ramirez L."/>
            <person name="Alfaro M."/>
            <person name="Sun H."/>
            <person name="Tritt A."/>
            <person name="Yoshinaga Y."/>
            <person name="Zwiers L.-H."/>
            <person name="Turgeon B."/>
            <person name="Goodwin S."/>
            <person name="Spatafora J."/>
            <person name="Crous P."/>
            <person name="Grigoriev I."/>
        </authorList>
    </citation>
    <scope>NUCLEOTIDE SEQUENCE [LARGE SCALE GENOMIC DNA]</scope>
    <source>
        <strain evidence="2">CBS 304.66</strain>
    </source>
</reference>
<dbReference type="EMBL" id="ML986625">
    <property type="protein sequence ID" value="KAF2263486.1"/>
    <property type="molecule type" value="Genomic_DNA"/>
</dbReference>
<dbReference type="AlphaFoldDB" id="A0A9P4N815"/>
<protein>
    <recommendedName>
        <fullName evidence="3">Heterokaryon incompatibility domain-containing protein</fullName>
    </recommendedName>
</protein>
<evidence type="ECO:0000313" key="1">
    <source>
        <dbReference type="EMBL" id="KAF2263486.1"/>
    </source>
</evidence>
<dbReference type="Proteomes" id="UP000800093">
    <property type="component" value="Unassembled WGS sequence"/>
</dbReference>
<proteinExistence type="predicted"/>
<organism evidence="1 2">
    <name type="scientific">Lojkania enalia</name>
    <dbReference type="NCBI Taxonomy" id="147567"/>
    <lineage>
        <taxon>Eukaryota</taxon>
        <taxon>Fungi</taxon>
        <taxon>Dikarya</taxon>
        <taxon>Ascomycota</taxon>
        <taxon>Pezizomycotina</taxon>
        <taxon>Dothideomycetes</taxon>
        <taxon>Pleosporomycetidae</taxon>
        <taxon>Pleosporales</taxon>
        <taxon>Pleosporales incertae sedis</taxon>
        <taxon>Lojkania</taxon>
    </lineage>
</organism>
<name>A0A9P4N815_9PLEO</name>